<evidence type="ECO:0000256" key="9">
    <source>
        <dbReference type="ARBA" id="ARBA00038489"/>
    </source>
</evidence>
<evidence type="ECO:0000256" key="8">
    <source>
        <dbReference type="ARBA" id="ARBA00032824"/>
    </source>
</evidence>
<dbReference type="OrthoDB" id="9809746at2"/>
<evidence type="ECO:0000256" key="5">
    <source>
        <dbReference type="ARBA" id="ARBA00023002"/>
    </source>
</evidence>
<dbReference type="RefSeq" id="WP_110017270.1">
    <property type="nucleotide sequence ID" value="NZ_QGTJ01000002.1"/>
</dbReference>
<evidence type="ECO:0000256" key="3">
    <source>
        <dbReference type="ARBA" id="ARBA00022559"/>
    </source>
</evidence>
<evidence type="ECO:0000256" key="11">
    <source>
        <dbReference type="ARBA" id="ARBA00049091"/>
    </source>
</evidence>
<keyword evidence="6" id="KW-1015">Disulfide bond</keyword>
<dbReference type="SUPFAM" id="SSF52833">
    <property type="entry name" value="Thioredoxin-like"/>
    <property type="match status" value="1"/>
</dbReference>
<name>A0A317MZ48_9GAMM</name>
<dbReference type="InterPro" id="IPR036249">
    <property type="entry name" value="Thioredoxin-like_sf"/>
</dbReference>
<evidence type="ECO:0000256" key="4">
    <source>
        <dbReference type="ARBA" id="ARBA00022862"/>
    </source>
</evidence>
<dbReference type="EMBL" id="QGTJ01000002">
    <property type="protein sequence ID" value="PWV64628.1"/>
    <property type="molecule type" value="Genomic_DNA"/>
</dbReference>
<accession>A0A317MZ48</accession>
<dbReference type="AlphaFoldDB" id="A0A317MZ48"/>
<keyword evidence="4" id="KW-0049">Antioxidant</keyword>
<reference evidence="13 14" key="1">
    <citation type="submission" date="2018-05" db="EMBL/GenBank/DDBJ databases">
        <title>Genomic Encyclopedia of Type Strains, Phase IV (KMG-IV): sequencing the most valuable type-strain genomes for metagenomic binning, comparative biology and taxonomic classification.</title>
        <authorList>
            <person name="Goeker M."/>
        </authorList>
    </citation>
    <scope>NUCLEOTIDE SEQUENCE [LARGE SCALE GENOMIC DNA]</scope>
    <source>
        <strain evidence="13 14">DSM 23606</strain>
    </source>
</reference>
<dbReference type="PANTHER" id="PTHR42801">
    <property type="entry name" value="THIOREDOXIN-DEPENDENT PEROXIDE REDUCTASE"/>
    <property type="match status" value="1"/>
</dbReference>
<evidence type="ECO:0000313" key="14">
    <source>
        <dbReference type="Proteomes" id="UP000246569"/>
    </source>
</evidence>
<dbReference type="EC" id="1.11.1.24" evidence="2"/>
<dbReference type="GO" id="GO:0045454">
    <property type="term" value="P:cell redox homeostasis"/>
    <property type="evidence" value="ECO:0007669"/>
    <property type="project" value="TreeGrafter"/>
</dbReference>
<sequence>MSLQQQLDDFMAGVREKVPTDILSSVDAAYGELAADGRFPQALGVGDTLPAFTLNDAQGQPQSSQTLLARGPLVVSFYRGAWCPFCNIELRALQQVLPEIHALGAELVAISPELPDYSLPLIEREQLSFPVLSDLGNEVAAQCGIAFELEGELRRISLEVFGVDLPSFNGDASWRLPVPATFVVGRDGRVVLAFVDGEMRHRAEPTAILAALRELAAAQAA</sequence>
<dbReference type="Gene3D" id="3.40.30.10">
    <property type="entry name" value="Glutaredoxin"/>
    <property type="match status" value="1"/>
</dbReference>
<evidence type="ECO:0000313" key="13">
    <source>
        <dbReference type="EMBL" id="PWV64628.1"/>
    </source>
</evidence>
<dbReference type="GO" id="GO:0008379">
    <property type="term" value="F:thioredoxin peroxidase activity"/>
    <property type="evidence" value="ECO:0007669"/>
    <property type="project" value="TreeGrafter"/>
</dbReference>
<keyword evidence="7" id="KW-0676">Redox-active center</keyword>
<organism evidence="13 14">
    <name type="scientific">Plasticicumulans acidivorans</name>
    <dbReference type="NCBI Taxonomy" id="886464"/>
    <lineage>
        <taxon>Bacteria</taxon>
        <taxon>Pseudomonadati</taxon>
        <taxon>Pseudomonadota</taxon>
        <taxon>Gammaproteobacteria</taxon>
        <taxon>Candidatus Competibacteraceae</taxon>
        <taxon>Plasticicumulans</taxon>
    </lineage>
</organism>
<comment type="function">
    <text evidence="1">Thiol-specific peroxidase that catalyzes the reduction of hydrogen peroxide and organic hydroperoxides to water and alcohols, respectively. Plays a role in cell protection against oxidative stress by detoxifying peroxides and as sensor of hydrogen peroxide-mediated signaling events.</text>
</comment>
<protein>
    <recommendedName>
        <fullName evidence="2">thioredoxin-dependent peroxiredoxin</fullName>
        <ecNumber evidence="2">1.11.1.24</ecNumber>
    </recommendedName>
    <alternativeName>
        <fullName evidence="8">Thioredoxin peroxidase</fullName>
    </alternativeName>
    <alternativeName>
        <fullName evidence="10">Thioredoxin-dependent peroxiredoxin Bcp</fullName>
    </alternativeName>
</protein>
<dbReference type="InterPro" id="IPR013766">
    <property type="entry name" value="Thioredoxin_domain"/>
</dbReference>
<dbReference type="PROSITE" id="PS51352">
    <property type="entry name" value="THIOREDOXIN_2"/>
    <property type="match status" value="1"/>
</dbReference>
<gene>
    <name evidence="13" type="ORF">C7443_102278</name>
</gene>
<feature type="domain" description="Thioredoxin" evidence="12">
    <location>
        <begin position="43"/>
        <end position="217"/>
    </location>
</feature>
<comment type="caution">
    <text evidence="13">The sequence shown here is derived from an EMBL/GenBank/DDBJ whole genome shotgun (WGS) entry which is preliminary data.</text>
</comment>
<comment type="similarity">
    <text evidence="9">Belongs to the peroxiredoxin family. BCP/PrxQ subfamily.</text>
</comment>
<evidence type="ECO:0000256" key="6">
    <source>
        <dbReference type="ARBA" id="ARBA00023157"/>
    </source>
</evidence>
<dbReference type="InterPro" id="IPR050924">
    <property type="entry name" value="Peroxiredoxin_BCP/PrxQ"/>
</dbReference>
<dbReference type="CDD" id="cd02970">
    <property type="entry name" value="PRX_like2"/>
    <property type="match status" value="1"/>
</dbReference>
<dbReference type="InterPro" id="IPR000866">
    <property type="entry name" value="AhpC/TSA"/>
</dbReference>
<keyword evidence="5" id="KW-0560">Oxidoreductase</keyword>
<keyword evidence="14" id="KW-1185">Reference proteome</keyword>
<comment type="catalytic activity">
    <reaction evidence="11">
        <text>a hydroperoxide + [thioredoxin]-dithiol = an alcohol + [thioredoxin]-disulfide + H2O</text>
        <dbReference type="Rhea" id="RHEA:62620"/>
        <dbReference type="Rhea" id="RHEA-COMP:10698"/>
        <dbReference type="Rhea" id="RHEA-COMP:10700"/>
        <dbReference type="ChEBI" id="CHEBI:15377"/>
        <dbReference type="ChEBI" id="CHEBI:29950"/>
        <dbReference type="ChEBI" id="CHEBI:30879"/>
        <dbReference type="ChEBI" id="CHEBI:35924"/>
        <dbReference type="ChEBI" id="CHEBI:50058"/>
        <dbReference type="EC" id="1.11.1.24"/>
    </reaction>
</comment>
<evidence type="ECO:0000259" key="12">
    <source>
        <dbReference type="PROSITE" id="PS51352"/>
    </source>
</evidence>
<evidence type="ECO:0000256" key="1">
    <source>
        <dbReference type="ARBA" id="ARBA00003330"/>
    </source>
</evidence>
<evidence type="ECO:0000256" key="2">
    <source>
        <dbReference type="ARBA" id="ARBA00013017"/>
    </source>
</evidence>
<dbReference type="GO" id="GO:0034599">
    <property type="term" value="P:cellular response to oxidative stress"/>
    <property type="evidence" value="ECO:0007669"/>
    <property type="project" value="TreeGrafter"/>
</dbReference>
<keyword evidence="3" id="KW-0575">Peroxidase</keyword>
<dbReference type="GO" id="GO:0005737">
    <property type="term" value="C:cytoplasm"/>
    <property type="evidence" value="ECO:0007669"/>
    <property type="project" value="TreeGrafter"/>
</dbReference>
<dbReference type="PANTHER" id="PTHR42801:SF7">
    <property type="entry name" value="SLL1159 PROTEIN"/>
    <property type="match status" value="1"/>
</dbReference>
<dbReference type="Proteomes" id="UP000246569">
    <property type="component" value="Unassembled WGS sequence"/>
</dbReference>
<evidence type="ECO:0000256" key="7">
    <source>
        <dbReference type="ARBA" id="ARBA00023284"/>
    </source>
</evidence>
<evidence type="ECO:0000256" key="10">
    <source>
        <dbReference type="ARBA" id="ARBA00042639"/>
    </source>
</evidence>
<proteinExistence type="inferred from homology"/>
<dbReference type="Pfam" id="PF00578">
    <property type="entry name" value="AhpC-TSA"/>
    <property type="match status" value="1"/>
</dbReference>